<dbReference type="Pfam" id="PF02687">
    <property type="entry name" value="FtsX"/>
    <property type="match status" value="1"/>
</dbReference>
<evidence type="ECO:0000256" key="8">
    <source>
        <dbReference type="SAM" id="Phobius"/>
    </source>
</evidence>
<evidence type="ECO:0000259" key="9">
    <source>
        <dbReference type="Pfam" id="PF02687"/>
    </source>
</evidence>
<evidence type="ECO:0000256" key="3">
    <source>
        <dbReference type="ARBA" id="ARBA00022448"/>
    </source>
</evidence>
<comment type="caution">
    <text evidence="11">The sequence shown here is derived from an EMBL/GenBank/DDBJ whole genome shotgun (WGS) entry which is preliminary data.</text>
</comment>
<keyword evidence="3" id="KW-0813">Transport</keyword>
<dbReference type="InterPro" id="IPR051447">
    <property type="entry name" value="Lipoprotein-release_system"/>
</dbReference>
<dbReference type="PANTHER" id="PTHR30489">
    <property type="entry name" value="LIPOPROTEIN-RELEASING SYSTEM TRANSMEMBRANE PROTEIN LOLE"/>
    <property type="match status" value="1"/>
</dbReference>
<evidence type="ECO:0000259" key="10">
    <source>
        <dbReference type="Pfam" id="PF12704"/>
    </source>
</evidence>
<organism evidence="11 12">
    <name type="scientific">Alteromonas aquimaris</name>
    <dbReference type="NCBI Taxonomy" id="2998417"/>
    <lineage>
        <taxon>Bacteria</taxon>
        <taxon>Pseudomonadati</taxon>
        <taxon>Pseudomonadota</taxon>
        <taxon>Gammaproteobacteria</taxon>
        <taxon>Alteromonadales</taxon>
        <taxon>Alteromonadaceae</taxon>
        <taxon>Alteromonas/Salinimonas group</taxon>
        <taxon>Alteromonas</taxon>
    </lineage>
</organism>
<feature type="domain" description="ABC3 transporter permease C-terminal" evidence="9">
    <location>
        <begin position="267"/>
        <end position="394"/>
    </location>
</feature>
<keyword evidence="4" id="KW-1003">Cell membrane</keyword>
<evidence type="ECO:0000256" key="2">
    <source>
        <dbReference type="ARBA" id="ARBA00005236"/>
    </source>
</evidence>
<evidence type="ECO:0000256" key="7">
    <source>
        <dbReference type="ARBA" id="ARBA00023136"/>
    </source>
</evidence>
<proteinExistence type="inferred from homology"/>
<feature type="transmembrane region" description="Helical" evidence="8">
    <location>
        <begin position="308"/>
        <end position="334"/>
    </location>
</feature>
<feature type="transmembrane region" description="Helical" evidence="8">
    <location>
        <begin position="268"/>
        <end position="288"/>
    </location>
</feature>
<accession>A0ABT3P7M4</accession>
<gene>
    <name evidence="11" type="ORF">OPS25_09705</name>
</gene>
<feature type="domain" description="MacB-like periplasmic core" evidence="10">
    <location>
        <begin position="30"/>
        <end position="210"/>
    </location>
</feature>
<keyword evidence="11" id="KW-0449">Lipoprotein</keyword>
<dbReference type="InterPro" id="IPR025857">
    <property type="entry name" value="MacB_PCD"/>
</dbReference>
<evidence type="ECO:0000256" key="4">
    <source>
        <dbReference type="ARBA" id="ARBA00022475"/>
    </source>
</evidence>
<dbReference type="PANTHER" id="PTHR30489:SF8">
    <property type="entry name" value="LIPOPROTEIN-RELEASING SYSTEM TRANSMEMBRANE PROTEIN LOLC"/>
    <property type="match status" value="1"/>
</dbReference>
<evidence type="ECO:0000313" key="11">
    <source>
        <dbReference type="EMBL" id="MCW8108768.1"/>
    </source>
</evidence>
<dbReference type="EMBL" id="JAPFRD010000010">
    <property type="protein sequence ID" value="MCW8108768.1"/>
    <property type="molecule type" value="Genomic_DNA"/>
</dbReference>
<dbReference type="Pfam" id="PF12704">
    <property type="entry name" value="MacB_PCD"/>
    <property type="match status" value="1"/>
</dbReference>
<feature type="transmembrane region" description="Helical" evidence="8">
    <location>
        <begin position="366"/>
        <end position="387"/>
    </location>
</feature>
<dbReference type="NCBIfam" id="TIGR02212">
    <property type="entry name" value="lolCE"/>
    <property type="match status" value="1"/>
</dbReference>
<name>A0ABT3P7M4_9ALTE</name>
<comment type="subcellular location">
    <subcellularLocation>
        <location evidence="1">Cell membrane</location>
        <topology evidence="1">Multi-pass membrane protein</topology>
    </subcellularLocation>
</comment>
<protein>
    <submittedName>
        <fullName evidence="11">Lipoprotein-releasing ABC transporter permease subunit</fullName>
    </submittedName>
</protein>
<keyword evidence="5 8" id="KW-0812">Transmembrane</keyword>
<evidence type="ECO:0000256" key="5">
    <source>
        <dbReference type="ARBA" id="ARBA00022692"/>
    </source>
</evidence>
<evidence type="ECO:0000313" key="12">
    <source>
        <dbReference type="Proteomes" id="UP001142810"/>
    </source>
</evidence>
<evidence type="ECO:0000256" key="1">
    <source>
        <dbReference type="ARBA" id="ARBA00004651"/>
    </source>
</evidence>
<dbReference type="InterPro" id="IPR011925">
    <property type="entry name" value="LolCE_TM"/>
</dbReference>
<dbReference type="Proteomes" id="UP001142810">
    <property type="component" value="Unassembled WGS sequence"/>
</dbReference>
<keyword evidence="7 8" id="KW-0472">Membrane</keyword>
<comment type="similarity">
    <text evidence="2">Belongs to the ABC-4 integral membrane protein family. LolC/E subfamily.</text>
</comment>
<feature type="transmembrane region" description="Helical" evidence="8">
    <location>
        <begin position="29"/>
        <end position="48"/>
    </location>
</feature>
<evidence type="ECO:0000256" key="6">
    <source>
        <dbReference type="ARBA" id="ARBA00022989"/>
    </source>
</evidence>
<reference evidence="11" key="1">
    <citation type="submission" date="2022-11" db="EMBL/GenBank/DDBJ databases">
        <title>Alteromonas sp. nov., isolated from sea water of the Qingdao.</title>
        <authorList>
            <person name="Wang Q."/>
        </authorList>
    </citation>
    <scope>NUCLEOTIDE SEQUENCE</scope>
    <source>
        <strain evidence="11">ASW11-7</strain>
    </source>
</reference>
<dbReference type="RefSeq" id="WP_265617508.1">
    <property type="nucleotide sequence ID" value="NZ_JAPFRD010000010.1"/>
</dbReference>
<keyword evidence="6 8" id="KW-1133">Transmembrane helix</keyword>
<dbReference type="InterPro" id="IPR003838">
    <property type="entry name" value="ABC3_permease_C"/>
</dbReference>
<sequence>MLNSLPAFIALRYSTSGKHKSFVAFINRFSVAGIALGVMALIVVVSVMNGFEGQLKERVLGIAPHVVIKANDSKAIEDLSTFPGVVAAMDFLESEGVVQSRSGLRGVQLQGVDPHIMQEHSIVQSKLLAGQFNHLKRGKYHVVIGRALAVQLDLDVGDRLRLLVAGASIYTPFGRMPAQRLVTVGGIYDVGSQLDDKAIFLHVEDLQKLLRMPSSAPRDRRLFLEDAFKYQQVVQALDDLQVASENWRTRQGPLFDAVKMEKNMMSMMLLLIIAVAAFNIVSSLVMVVTEKQGDIAILRTQGMPRSQIMSIFIFNGVFNGMKGALIGGVLGILLSTQLNNLLTLLNVPIAFAENGLGVPIDLRWSQIALVMAFSLILCVIASLYPAFKAMSVQPASALQNE</sequence>
<keyword evidence="12" id="KW-1185">Reference proteome</keyword>